<name>A0A8I0K1F3_9ACTN</name>
<accession>A0A8I0K1F3</accession>
<keyword evidence="1" id="KW-1133">Transmembrane helix</keyword>
<feature type="transmembrane region" description="Helical" evidence="1">
    <location>
        <begin position="167"/>
        <end position="188"/>
    </location>
</feature>
<comment type="caution">
    <text evidence="2">The sequence shown here is derived from an EMBL/GenBank/DDBJ whole genome shotgun (WGS) entry which is preliminary data.</text>
</comment>
<dbReference type="AlphaFoldDB" id="A0A8I0K1F3"/>
<feature type="transmembrane region" description="Helical" evidence="1">
    <location>
        <begin position="200"/>
        <end position="227"/>
    </location>
</feature>
<keyword evidence="1" id="KW-0812">Transmembrane</keyword>
<feature type="transmembrane region" description="Helical" evidence="1">
    <location>
        <begin position="43"/>
        <end position="73"/>
    </location>
</feature>
<feature type="transmembrane region" description="Helical" evidence="1">
    <location>
        <begin position="79"/>
        <end position="100"/>
    </location>
</feature>
<gene>
    <name evidence="2" type="ORF">IBG24_10960</name>
</gene>
<reference evidence="2" key="1">
    <citation type="submission" date="2020-09" db="EMBL/GenBank/DDBJ databases">
        <title>Novel species in genus Aeromicrobium.</title>
        <authorList>
            <person name="Zhang G."/>
        </authorList>
    </citation>
    <scope>NUCLEOTIDE SEQUENCE</scope>
    <source>
        <strain evidence="2">Zg-636</strain>
    </source>
</reference>
<feature type="transmembrane region" description="Helical" evidence="1">
    <location>
        <begin position="12"/>
        <end position="31"/>
    </location>
</feature>
<dbReference type="EMBL" id="JACTVM010000003">
    <property type="protein sequence ID" value="MBC9226838.1"/>
    <property type="molecule type" value="Genomic_DNA"/>
</dbReference>
<evidence type="ECO:0000256" key="1">
    <source>
        <dbReference type="SAM" id="Phobius"/>
    </source>
</evidence>
<organism evidence="2 3">
    <name type="scientific">Aeromicrobium senzhongii</name>
    <dbReference type="NCBI Taxonomy" id="2663859"/>
    <lineage>
        <taxon>Bacteria</taxon>
        <taxon>Bacillati</taxon>
        <taxon>Actinomycetota</taxon>
        <taxon>Actinomycetes</taxon>
        <taxon>Propionibacteriales</taxon>
        <taxon>Nocardioidaceae</taxon>
        <taxon>Aeromicrobium</taxon>
    </lineage>
</organism>
<protein>
    <recommendedName>
        <fullName evidence="4">O-antigen ligase family protein</fullName>
    </recommendedName>
</protein>
<keyword evidence="1" id="KW-0472">Membrane</keyword>
<dbReference type="Proteomes" id="UP000620591">
    <property type="component" value="Unassembled WGS sequence"/>
</dbReference>
<sequence length="248" mass="26198">MLPELAGRTIGTLSHPIVLGSVAALVILVPLTTGFSRRPWWRLTCLAAGVVALCLSGTRSALIVVVVAIFVQALRGRTIISGVSGRICLTLLALFSITLVDFRELRVISSLEGSLSLINRLGSWRVLMTVFEESPADLLVGLGANANEILAREGYLATSLTSAIDNAFVSTLLSGGLSAVLVLIFISVRALANSDALASGLALVSVGMMLSFDVLFWPVPTLVLLVASFRPRQTKPEEPTAASSPDAW</sequence>
<evidence type="ECO:0000313" key="2">
    <source>
        <dbReference type="EMBL" id="MBC9226838.1"/>
    </source>
</evidence>
<evidence type="ECO:0008006" key="4">
    <source>
        <dbReference type="Google" id="ProtNLM"/>
    </source>
</evidence>
<evidence type="ECO:0000313" key="3">
    <source>
        <dbReference type="Proteomes" id="UP000620591"/>
    </source>
</evidence>
<proteinExistence type="predicted"/>
<dbReference type="RefSeq" id="WP_187769597.1">
    <property type="nucleotide sequence ID" value="NZ_JACTVM010000003.1"/>
</dbReference>